<dbReference type="EMBL" id="FOYT01000002">
    <property type="protein sequence ID" value="SFR56450.1"/>
    <property type="molecule type" value="Genomic_DNA"/>
</dbReference>
<gene>
    <name evidence="1" type="ORF">SAMN04487947_2307</name>
</gene>
<protein>
    <submittedName>
        <fullName evidence="1">Uncharacterized protein</fullName>
    </submittedName>
</protein>
<reference evidence="2" key="1">
    <citation type="submission" date="2016-10" db="EMBL/GenBank/DDBJ databases">
        <authorList>
            <person name="Varghese N."/>
            <person name="Submissions S."/>
        </authorList>
    </citation>
    <scope>NUCLEOTIDE SEQUENCE [LARGE SCALE GENOMIC DNA]</scope>
    <source>
        <strain evidence="2">CGMCC 1.7736</strain>
    </source>
</reference>
<dbReference type="OrthoDB" id="275295at2157"/>
<accession>A0A1I6HQA9</accession>
<dbReference type="Proteomes" id="UP000198531">
    <property type="component" value="Unassembled WGS sequence"/>
</dbReference>
<dbReference type="RefSeq" id="WP_089807739.1">
    <property type="nucleotide sequence ID" value="NZ_FOYT01000002.1"/>
</dbReference>
<sequence>MAGDADAGGDLRRRFTGLVVESLAVEQDYASATVDCRRCPETTLRSGDRVTVGLSCYEDHSWEITGVYCAAHGVESVEAAMAVRAERQAVVAAVLEASGYHPPSGDYRPDALTLGAVELLDFSPTAAGY</sequence>
<organism evidence="1 2">
    <name type="scientific">Halogeometricum rufum</name>
    <dbReference type="NCBI Taxonomy" id="553469"/>
    <lineage>
        <taxon>Archaea</taxon>
        <taxon>Methanobacteriati</taxon>
        <taxon>Methanobacteriota</taxon>
        <taxon>Stenosarchaea group</taxon>
        <taxon>Halobacteria</taxon>
        <taxon>Halobacteriales</taxon>
        <taxon>Haloferacaceae</taxon>
        <taxon>Halogeometricum</taxon>
    </lineage>
</organism>
<name>A0A1I6HQA9_9EURY</name>
<dbReference type="STRING" id="553469.SAMN04487947_2307"/>
<evidence type="ECO:0000313" key="2">
    <source>
        <dbReference type="Proteomes" id="UP000198531"/>
    </source>
</evidence>
<proteinExistence type="predicted"/>
<keyword evidence="2" id="KW-1185">Reference proteome</keyword>
<evidence type="ECO:0000313" key="1">
    <source>
        <dbReference type="EMBL" id="SFR56450.1"/>
    </source>
</evidence>
<dbReference type="AlphaFoldDB" id="A0A1I6HQA9"/>